<gene>
    <name evidence="1" type="ORF">ACI2L5_41000</name>
</gene>
<evidence type="ECO:0000313" key="2">
    <source>
        <dbReference type="Proteomes" id="UP001620295"/>
    </source>
</evidence>
<dbReference type="RefSeq" id="WP_404748291.1">
    <property type="nucleotide sequence ID" value="NZ_JBJDQH010000016.1"/>
</dbReference>
<sequence length="54" mass="6128">MIERGRLTGHLDLLRPLIDVPDDFDPEDDEGRIDWQAFDAAVPADLRRWPSPAG</sequence>
<proteinExistence type="predicted"/>
<accession>A0ABW8LZB8</accession>
<dbReference type="EMBL" id="JBJDQH010000016">
    <property type="protein sequence ID" value="MFK4271257.1"/>
    <property type="molecule type" value="Genomic_DNA"/>
</dbReference>
<dbReference type="Proteomes" id="UP001620295">
    <property type="component" value="Unassembled WGS sequence"/>
</dbReference>
<comment type="caution">
    <text evidence="1">The sequence shown here is derived from an EMBL/GenBank/DDBJ whole genome shotgun (WGS) entry which is preliminary data.</text>
</comment>
<protein>
    <submittedName>
        <fullName evidence="1">Uncharacterized protein</fullName>
    </submittedName>
</protein>
<reference evidence="1 2" key="1">
    <citation type="submission" date="2024-11" db="EMBL/GenBank/DDBJ databases">
        <title>The Natural Products Discovery Center: Release of the First 8490 Sequenced Strains for Exploring Actinobacteria Biosynthetic Diversity.</title>
        <authorList>
            <person name="Kalkreuter E."/>
            <person name="Kautsar S.A."/>
            <person name="Yang D."/>
            <person name="Bader C.D."/>
            <person name="Teijaro C.N."/>
            <person name="Fluegel L."/>
            <person name="Davis C.M."/>
            <person name="Simpson J.R."/>
            <person name="Lauterbach L."/>
            <person name="Steele A.D."/>
            <person name="Gui C."/>
            <person name="Meng S."/>
            <person name="Li G."/>
            <person name="Viehrig K."/>
            <person name="Ye F."/>
            <person name="Su P."/>
            <person name="Kiefer A.F."/>
            <person name="Nichols A."/>
            <person name="Cepeda A.J."/>
            <person name="Yan W."/>
            <person name="Fan B."/>
            <person name="Jiang Y."/>
            <person name="Adhikari A."/>
            <person name="Zheng C.-J."/>
            <person name="Schuster L."/>
            <person name="Cowan T.M."/>
            <person name="Smanski M.J."/>
            <person name="Chevrette M.G."/>
            <person name="De Carvalho L.P.S."/>
            <person name="Shen B."/>
        </authorList>
    </citation>
    <scope>NUCLEOTIDE SEQUENCE [LARGE SCALE GENOMIC DNA]</scope>
    <source>
        <strain evidence="1 2">NPDC020863</strain>
    </source>
</reference>
<keyword evidence="2" id="KW-1185">Reference proteome</keyword>
<evidence type="ECO:0000313" key="1">
    <source>
        <dbReference type="EMBL" id="MFK4271257.1"/>
    </source>
</evidence>
<organism evidence="1 2">
    <name type="scientific">Streptomyces milbemycinicus</name>
    <dbReference type="NCBI Taxonomy" id="476552"/>
    <lineage>
        <taxon>Bacteria</taxon>
        <taxon>Bacillati</taxon>
        <taxon>Actinomycetota</taxon>
        <taxon>Actinomycetes</taxon>
        <taxon>Kitasatosporales</taxon>
        <taxon>Streptomycetaceae</taxon>
        <taxon>Streptomyces</taxon>
    </lineage>
</organism>
<name>A0ABW8LZB8_9ACTN</name>